<sequence length="44" mass="5161">MEGLAGWIIVGFVAWWSYKSSKRTGSRKGYNVGRSRSKRNRRRD</sequence>
<dbReference type="EMBL" id="SJPU01000001">
    <property type="protein sequence ID" value="TWU18626.1"/>
    <property type="molecule type" value="Genomic_DNA"/>
</dbReference>
<dbReference type="AlphaFoldDB" id="A0A5C6C590"/>
<evidence type="ECO:0000313" key="2">
    <source>
        <dbReference type="EMBL" id="TWU18626.1"/>
    </source>
</evidence>
<proteinExistence type="predicted"/>
<dbReference type="Proteomes" id="UP000319908">
    <property type="component" value="Unassembled WGS sequence"/>
</dbReference>
<gene>
    <name evidence="2" type="ORF">Poly21_07900</name>
</gene>
<feature type="compositionally biased region" description="Basic residues" evidence="1">
    <location>
        <begin position="35"/>
        <end position="44"/>
    </location>
</feature>
<reference evidence="2 3" key="1">
    <citation type="journal article" date="2020" name="Antonie Van Leeuwenhoek">
        <title>Rhodopirellula heiligendammensis sp. nov., Rhodopirellula pilleata sp. nov., and Rhodopirellula solitaria sp. nov. isolated from natural or artificial marine surfaces in Northern Germany and California, USA, and emended description of the genus Rhodopirellula.</title>
        <authorList>
            <person name="Kallscheuer N."/>
            <person name="Wiegand S."/>
            <person name="Jogler M."/>
            <person name="Boedeker C."/>
            <person name="Peeters S.H."/>
            <person name="Rast P."/>
            <person name="Heuer A."/>
            <person name="Jetten M.S.M."/>
            <person name="Rohde M."/>
            <person name="Jogler C."/>
        </authorList>
    </citation>
    <scope>NUCLEOTIDE SEQUENCE [LARGE SCALE GENOMIC DNA]</scope>
    <source>
        <strain evidence="2 3">Poly21</strain>
    </source>
</reference>
<feature type="region of interest" description="Disordered" evidence="1">
    <location>
        <begin position="23"/>
        <end position="44"/>
    </location>
</feature>
<protein>
    <submittedName>
        <fullName evidence="2">Uncharacterized protein</fullName>
    </submittedName>
</protein>
<evidence type="ECO:0000256" key="1">
    <source>
        <dbReference type="SAM" id="MobiDB-lite"/>
    </source>
</evidence>
<keyword evidence="3" id="KW-1185">Reference proteome</keyword>
<evidence type="ECO:0000313" key="3">
    <source>
        <dbReference type="Proteomes" id="UP000319908"/>
    </source>
</evidence>
<comment type="caution">
    <text evidence="2">The sequence shown here is derived from an EMBL/GenBank/DDBJ whole genome shotgun (WGS) entry which is preliminary data.</text>
</comment>
<accession>A0A5C6C590</accession>
<name>A0A5C6C590_9BACT</name>
<organism evidence="2 3">
    <name type="scientific">Allorhodopirellula heiligendammensis</name>
    <dbReference type="NCBI Taxonomy" id="2714739"/>
    <lineage>
        <taxon>Bacteria</taxon>
        <taxon>Pseudomonadati</taxon>
        <taxon>Planctomycetota</taxon>
        <taxon>Planctomycetia</taxon>
        <taxon>Pirellulales</taxon>
        <taxon>Pirellulaceae</taxon>
        <taxon>Allorhodopirellula</taxon>
    </lineage>
</organism>